<organism evidence="1 2">
    <name type="scientific">Nocardioides zhouii</name>
    <dbReference type="NCBI Taxonomy" id="1168729"/>
    <lineage>
        <taxon>Bacteria</taxon>
        <taxon>Bacillati</taxon>
        <taxon>Actinomycetota</taxon>
        <taxon>Actinomycetes</taxon>
        <taxon>Propionibacteriales</taxon>
        <taxon>Nocardioidaceae</taxon>
        <taxon>Nocardioides</taxon>
    </lineage>
</organism>
<keyword evidence="2" id="KW-1185">Reference proteome</keyword>
<evidence type="ECO:0000313" key="1">
    <source>
        <dbReference type="EMBL" id="RYC05936.1"/>
    </source>
</evidence>
<dbReference type="OrthoDB" id="7067800at2"/>
<dbReference type="PANTHER" id="PTHR34861:SF10">
    <property type="entry name" value="CYCLASE"/>
    <property type="match status" value="1"/>
</dbReference>
<dbReference type="Pfam" id="PF04199">
    <property type="entry name" value="Cyclase"/>
    <property type="match status" value="1"/>
</dbReference>
<comment type="caution">
    <text evidence="1">The sequence shown here is derived from an EMBL/GenBank/DDBJ whole genome shotgun (WGS) entry which is preliminary data.</text>
</comment>
<dbReference type="Proteomes" id="UP000291101">
    <property type="component" value="Unassembled WGS sequence"/>
</dbReference>
<dbReference type="GO" id="GO:0019441">
    <property type="term" value="P:L-tryptophan catabolic process to kynurenine"/>
    <property type="evidence" value="ECO:0007669"/>
    <property type="project" value="InterPro"/>
</dbReference>
<dbReference type="InterPro" id="IPR007325">
    <property type="entry name" value="KFase/CYL"/>
</dbReference>
<proteinExistence type="predicted"/>
<dbReference type="PANTHER" id="PTHR34861">
    <property type="match status" value="1"/>
</dbReference>
<gene>
    <name evidence="1" type="ORF">EUA94_16930</name>
</gene>
<name>A0A4Q2SJZ4_9ACTN</name>
<evidence type="ECO:0000313" key="2">
    <source>
        <dbReference type="Proteomes" id="UP000291101"/>
    </source>
</evidence>
<dbReference type="GO" id="GO:0004061">
    <property type="term" value="F:arylformamidase activity"/>
    <property type="evidence" value="ECO:0007669"/>
    <property type="project" value="InterPro"/>
</dbReference>
<dbReference type="EMBL" id="SDWV01000019">
    <property type="protein sequence ID" value="RYC05936.1"/>
    <property type="molecule type" value="Genomic_DNA"/>
</dbReference>
<dbReference type="SUPFAM" id="SSF102198">
    <property type="entry name" value="Putative cyclase"/>
    <property type="match status" value="1"/>
</dbReference>
<dbReference type="AlphaFoldDB" id="A0A4Q2SJZ4"/>
<protein>
    <submittedName>
        <fullName evidence="1">Cyclase family protein</fullName>
    </submittedName>
</protein>
<dbReference type="Gene3D" id="3.50.30.50">
    <property type="entry name" value="Putative cyclase"/>
    <property type="match status" value="1"/>
</dbReference>
<accession>A0A4Q2SJZ4</accession>
<dbReference type="InterPro" id="IPR037175">
    <property type="entry name" value="KFase_sf"/>
</dbReference>
<sequence length="318" mass="33773">MTPSWSCSTWNGTPEVDADTFEALFQRVRNWGRWGEDDQRGTLNLLDDAARAAAALVVRSGRTVSLSHDLDTLAGPDNGRPALHYMTQQCDVALGEPRVNTDFIGVDFHGKSVTHVDALCHCSFRGRLYNGIDSSHSVDSTGGSVGTVEQMRDGVVGRGVLVDLPRARGAEWVEPGAGVGPDELVETLAAQGTARLSGDIVLVRTGHRRRREVLGAWDPSHHSAGLAPESMEWLHASDAALLGGDGDSDSRPSSVDGVDSPIHALALAAMGLPLIDNMNLEDLAQACSAEGRWDFLFVMAPLRVPGGTGSPVNPLAVL</sequence>
<reference evidence="1 2" key="1">
    <citation type="submission" date="2019-01" db="EMBL/GenBank/DDBJ databases">
        <title>Novel species of Nocardioides.</title>
        <authorList>
            <person name="Liu Q."/>
            <person name="X Y.-H."/>
        </authorList>
    </citation>
    <scope>NUCLEOTIDE SEQUENCE [LARGE SCALE GENOMIC DNA]</scope>
    <source>
        <strain evidence="1 2">HLT2-9</strain>
    </source>
</reference>